<organism evidence="2 3">
    <name type="scientific">Nocardioides zhouii</name>
    <dbReference type="NCBI Taxonomy" id="1168729"/>
    <lineage>
        <taxon>Bacteria</taxon>
        <taxon>Bacillati</taxon>
        <taxon>Actinomycetota</taxon>
        <taxon>Actinomycetes</taxon>
        <taxon>Propionibacteriales</taxon>
        <taxon>Nocardioidaceae</taxon>
        <taxon>Nocardioides</taxon>
    </lineage>
</organism>
<reference evidence="2 3" key="1">
    <citation type="submission" date="2019-01" db="EMBL/GenBank/DDBJ databases">
        <title>Novel species of Nocardioides.</title>
        <authorList>
            <person name="Liu Q."/>
            <person name="X Y.-H."/>
        </authorList>
    </citation>
    <scope>NUCLEOTIDE SEQUENCE [LARGE SCALE GENOMIC DNA]</scope>
    <source>
        <strain evidence="2 3">HLT2-9</strain>
    </source>
</reference>
<name>A0A4Q2SKY9_9ACTN</name>
<dbReference type="EMBL" id="SDWV01000022">
    <property type="protein sequence ID" value="RYC05631.1"/>
    <property type="molecule type" value="Genomic_DNA"/>
</dbReference>
<evidence type="ECO:0000313" key="2">
    <source>
        <dbReference type="EMBL" id="RYC05631.1"/>
    </source>
</evidence>
<gene>
    <name evidence="2" type="ORF">EUA94_17950</name>
</gene>
<accession>A0A4Q2SKY9</accession>
<proteinExistence type="predicted"/>
<evidence type="ECO:0000313" key="3">
    <source>
        <dbReference type="Proteomes" id="UP000291101"/>
    </source>
</evidence>
<dbReference type="InterPro" id="IPR041657">
    <property type="entry name" value="HTH_17"/>
</dbReference>
<protein>
    <submittedName>
        <fullName evidence="2">DNA-binding protein</fullName>
    </submittedName>
</protein>
<dbReference type="Proteomes" id="UP000291101">
    <property type="component" value="Unassembled WGS sequence"/>
</dbReference>
<evidence type="ECO:0000259" key="1">
    <source>
        <dbReference type="Pfam" id="PF12728"/>
    </source>
</evidence>
<keyword evidence="2" id="KW-0238">DNA-binding</keyword>
<comment type="caution">
    <text evidence="2">The sequence shown here is derived from an EMBL/GenBank/DDBJ whole genome shotgun (WGS) entry which is preliminary data.</text>
</comment>
<sequence length="119" mass="12538">MAVGSEGDLAVREGDCSIAQAAEIAGVSRDTIKRRLNQGAFPGAFRGHGGGPGGPWRIPISDMHDAGLVRQSSDAAADMAQLGDHECRIQLAVARAEIRLLNAHLADLRRLLVSNARTS</sequence>
<dbReference type="AlphaFoldDB" id="A0A4Q2SKY9"/>
<keyword evidence="3" id="KW-1185">Reference proteome</keyword>
<dbReference type="RefSeq" id="WP_129428266.1">
    <property type="nucleotide sequence ID" value="NZ_SDWV01000022.1"/>
</dbReference>
<dbReference type="Pfam" id="PF12728">
    <property type="entry name" value="HTH_17"/>
    <property type="match status" value="1"/>
</dbReference>
<dbReference type="GO" id="GO:0003677">
    <property type="term" value="F:DNA binding"/>
    <property type="evidence" value="ECO:0007669"/>
    <property type="project" value="UniProtKB-KW"/>
</dbReference>
<feature type="domain" description="Helix-turn-helix" evidence="1">
    <location>
        <begin position="17"/>
        <end position="64"/>
    </location>
</feature>